<evidence type="ECO:0000313" key="2">
    <source>
        <dbReference type="EMBL" id="SUZ86060.1"/>
    </source>
</evidence>
<sequence length="333" mass="36576">MASPEHYATLDASHAADGDTLMRRHSLCYIVFVSLLATAASSAQTKRTDLLKAMVLTGQNNHGWQVLSAHYRNILEETGLFDVDVVTSPPSGADMTRFNPDFDRYDVIVFEYNGDRWPTAVEKSFERYMRNGGGMVFGHAVNHTFKDWRAFNEMMGIGGWGGRDESAGPFVKYRNGQLVLDHSPGHPGECVDAHEYSVVTRAPEHPIMRGLPSVWLHGTDELYSNQRGPAKNMTILATAYSDPAREAHWGERTHGTGEHEPMAHTVRFGQGRVFGTAMGHVDGGAPMGSGPWPAMECIGFTTMIQRGAEWAATGNVTQPVPHGFPTATAAQFR</sequence>
<organism evidence="2">
    <name type="scientific">marine metagenome</name>
    <dbReference type="NCBI Taxonomy" id="408172"/>
    <lineage>
        <taxon>unclassified sequences</taxon>
        <taxon>metagenomes</taxon>
        <taxon>ecological metagenomes</taxon>
    </lineage>
</organism>
<feature type="domain" description="ThuA-like" evidence="1">
    <location>
        <begin position="53"/>
        <end position="282"/>
    </location>
</feature>
<dbReference type="InterPro" id="IPR029010">
    <property type="entry name" value="ThuA-like"/>
</dbReference>
<dbReference type="InterPro" id="IPR029062">
    <property type="entry name" value="Class_I_gatase-like"/>
</dbReference>
<dbReference type="Pfam" id="PF06283">
    <property type="entry name" value="ThuA"/>
    <property type="match status" value="1"/>
</dbReference>
<dbReference type="AlphaFoldDB" id="A0A381R3G3"/>
<reference evidence="2" key="1">
    <citation type="submission" date="2018-05" db="EMBL/GenBank/DDBJ databases">
        <authorList>
            <person name="Lanie J.A."/>
            <person name="Ng W.-L."/>
            <person name="Kazmierczak K.M."/>
            <person name="Andrzejewski T.M."/>
            <person name="Davidsen T.M."/>
            <person name="Wayne K.J."/>
            <person name="Tettelin H."/>
            <person name="Glass J.I."/>
            <person name="Rusch D."/>
            <person name="Podicherti R."/>
            <person name="Tsui H.-C.T."/>
            <person name="Winkler M.E."/>
        </authorList>
    </citation>
    <scope>NUCLEOTIDE SEQUENCE</scope>
</reference>
<proteinExistence type="predicted"/>
<accession>A0A381R3G3</accession>
<gene>
    <name evidence="2" type="ORF">METZ01_LOCUS38914</name>
</gene>
<dbReference type="EMBL" id="UINC01001662">
    <property type="protein sequence ID" value="SUZ86060.1"/>
    <property type="molecule type" value="Genomic_DNA"/>
</dbReference>
<protein>
    <recommendedName>
        <fullName evidence="1">ThuA-like domain-containing protein</fullName>
    </recommendedName>
</protein>
<dbReference type="PANTHER" id="PTHR40469:SF2">
    <property type="entry name" value="GALACTOSE-BINDING DOMAIN-LIKE SUPERFAMILY PROTEIN"/>
    <property type="match status" value="1"/>
</dbReference>
<dbReference type="Gene3D" id="3.40.50.880">
    <property type="match status" value="1"/>
</dbReference>
<evidence type="ECO:0000259" key="1">
    <source>
        <dbReference type="Pfam" id="PF06283"/>
    </source>
</evidence>
<dbReference type="SUPFAM" id="SSF52317">
    <property type="entry name" value="Class I glutamine amidotransferase-like"/>
    <property type="match status" value="1"/>
</dbReference>
<name>A0A381R3G3_9ZZZZ</name>
<dbReference type="CDD" id="cd03143">
    <property type="entry name" value="A4_beta-galactosidase_middle_domain"/>
    <property type="match status" value="1"/>
</dbReference>
<dbReference type="PANTHER" id="PTHR40469">
    <property type="entry name" value="SECRETED GLYCOSYL HYDROLASE"/>
    <property type="match status" value="1"/>
</dbReference>